<dbReference type="Proteomes" id="UP000007264">
    <property type="component" value="Unassembled WGS sequence"/>
</dbReference>
<sequence>MQALQGAVLAAVLTAGLGLALPQDYMPAAHADNSFVSAAERRRQEALQRKELLTKAREEALRKGGVDPSSTESAPELATPAADAKVEAANAEVEASNKEREGLSSSMLARLKKAAGDYEKTAGSGPKLPKEEPSGGPSWSSLFQSQEPEKADSPAAPSAAPTPAPAAAPQKPSLPFQMPKLEKPSFNMPKFEAPKFEKVQVPSFGTKQEPASAPVAPPSPPPAPAAKVVPPPPPPPAQVPAPARKVELPAPSPAASTDEDSSGTGAWFKSLTEGPTKTSVPELAAPKAEAKKTPAPQTVIKPLPSRSEPAEKEAPAKKPVKAAAVVSKPGKRQGPLPLWLAELLVIFGLAGILYSVVRWSEQIAVYWGKLGAQLETVYEKIDKRAASPPKA</sequence>
<accession>I0YW74</accession>
<keyword evidence="2" id="KW-0812">Transmembrane</keyword>
<comment type="caution">
    <text evidence="4">The sequence shown here is derived from an EMBL/GenBank/DDBJ whole genome shotgun (WGS) entry which is preliminary data.</text>
</comment>
<feature type="region of interest" description="Disordered" evidence="1">
    <location>
        <begin position="55"/>
        <end position="321"/>
    </location>
</feature>
<dbReference type="GeneID" id="17040630"/>
<feature type="compositionally biased region" description="Low complexity" evidence="1">
    <location>
        <begin position="81"/>
        <end position="94"/>
    </location>
</feature>
<dbReference type="RefSeq" id="XP_005647187.1">
    <property type="nucleotide sequence ID" value="XM_005647130.1"/>
</dbReference>
<evidence type="ECO:0000256" key="2">
    <source>
        <dbReference type="SAM" id="Phobius"/>
    </source>
</evidence>
<gene>
    <name evidence="4" type="ORF">COCSUDRAFT_63785</name>
</gene>
<name>I0YW74_COCSC</name>
<dbReference type="EMBL" id="AGSI01000009">
    <property type="protein sequence ID" value="EIE22643.1"/>
    <property type="molecule type" value="Genomic_DNA"/>
</dbReference>
<dbReference type="KEGG" id="csl:COCSUDRAFT_63785"/>
<feature type="transmembrane region" description="Helical" evidence="2">
    <location>
        <begin position="336"/>
        <end position="357"/>
    </location>
</feature>
<evidence type="ECO:0000256" key="3">
    <source>
        <dbReference type="SAM" id="SignalP"/>
    </source>
</evidence>
<proteinExistence type="predicted"/>
<keyword evidence="2" id="KW-0472">Membrane</keyword>
<reference evidence="4 5" key="1">
    <citation type="journal article" date="2012" name="Genome Biol.">
        <title>The genome of the polar eukaryotic microalga coccomyxa subellipsoidea reveals traits of cold adaptation.</title>
        <authorList>
            <person name="Blanc G."/>
            <person name="Agarkova I."/>
            <person name="Grimwood J."/>
            <person name="Kuo A."/>
            <person name="Brueggeman A."/>
            <person name="Dunigan D."/>
            <person name="Gurnon J."/>
            <person name="Ladunga I."/>
            <person name="Lindquist E."/>
            <person name="Lucas S."/>
            <person name="Pangilinan J."/>
            <person name="Proschold T."/>
            <person name="Salamov A."/>
            <person name="Schmutz J."/>
            <person name="Weeks D."/>
            <person name="Yamada T."/>
            <person name="Claverie J.M."/>
            <person name="Grigoriev I."/>
            <person name="Van Etten J."/>
            <person name="Lomsadze A."/>
            <person name="Borodovsky M."/>
        </authorList>
    </citation>
    <scope>NUCLEOTIDE SEQUENCE [LARGE SCALE GENOMIC DNA]</scope>
    <source>
        <strain evidence="4 5">C-169</strain>
    </source>
</reference>
<dbReference type="AlphaFoldDB" id="I0YW74"/>
<keyword evidence="3" id="KW-0732">Signal</keyword>
<feature type="signal peptide" evidence="3">
    <location>
        <begin position="1"/>
        <end position="22"/>
    </location>
</feature>
<evidence type="ECO:0000256" key="1">
    <source>
        <dbReference type="SAM" id="MobiDB-lite"/>
    </source>
</evidence>
<organism evidence="4 5">
    <name type="scientific">Coccomyxa subellipsoidea (strain C-169)</name>
    <name type="common">Green microalga</name>
    <dbReference type="NCBI Taxonomy" id="574566"/>
    <lineage>
        <taxon>Eukaryota</taxon>
        <taxon>Viridiplantae</taxon>
        <taxon>Chlorophyta</taxon>
        <taxon>core chlorophytes</taxon>
        <taxon>Trebouxiophyceae</taxon>
        <taxon>Trebouxiophyceae incertae sedis</taxon>
        <taxon>Coccomyxaceae</taxon>
        <taxon>Coccomyxa</taxon>
        <taxon>Coccomyxa subellipsoidea</taxon>
    </lineage>
</organism>
<feature type="compositionally biased region" description="Pro residues" evidence="1">
    <location>
        <begin position="215"/>
        <end position="239"/>
    </location>
</feature>
<protein>
    <submittedName>
        <fullName evidence="4">Uncharacterized protein</fullName>
    </submittedName>
</protein>
<feature type="compositionally biased region" description="Basic and acidic residues" evidence="1">
    <location>
        <begin position="55"/>
        <end position="65"/>
    </location>
</feature>
<keyword evidence="2" id="KW-1133">Transmembrane helix</keyword>
<keyword evidence="5" id="KW-1185">Reference proteome</keyword>
<feature type="compositionally biased region" description="Polar residues" evidence="1">
    <location>
        <begin position="137"/>
        <end position="146"/>
    </location>
</feature>
<dbReference type="OrthoDB" id="10571771at2759"/>
<feature type="chain" id="PRO_5003636512" evidence="3">
    <location>
        <begin position="23"/>
        <end position="391"/>
    </location>
</feature>
<evidence type="ECO:0000313" key="4">
    <source>
        <dbReference type="EMBL" id="EIE22643.1"/>
    </source>
</evidence>
<evidence type="ECO:0000313" key="5">
    <source>
        <dbReference type="Proteomes" id="UP000007264"/>
    </source>
</evidence>